<evidence type="ECO:0000259" key="10">
    <source>
        <dbReference type="PROSITE" id="PS50405"/>
    </source>
</evidence>
<proteinExistence type="inferred from homology"/>
<dbReference type="InterPro" id="IPR040079">
    <property type="entry name" value="Glutathione_S-Trfase"/>
</dbReference>
<dbReference type="GO" id="GO:0009407">
    <property type="term" value="P:toxin catabolic process"/>
    <property type="evidence" value="ECO:0007669"/>
    <property type="project" value="UniProtKB-ARBA"/>
</dbReference>
<dbReference type="InterPro" id="IPR034347">
    <property type="entry name" value="GST_Phi_C"/>
</dbReference>
<keyword evidence="5" id="KW-0216">Detoxification</keyword>
<protein>
    <recommendedName>
        <fullName evidence="3">glutathione transferase</fullName>
        <ecNumber evidence="3">2.5.1.18</ecNumber>
    </recommendedName>
</protein>
<dbReference type="GO" id="GO:0005829">
    <property type="term" value="C:cytosol"/>
    <property type="evidence" value="ECO:0007669"/>
    <property type="project" value="UniProtKB-SubCell"/>
</dbReference>
<accession>A0A6D2JVE7</accession>
<dbReference type="FunFam" id="3.40.30.10:FF:000016">
    <property type="entry name" value="Glutathione S-transferase F2"/>
    <property type="match status" value="1"/>
</dbReference>
<keyword evidence="4" id="KW-0963">Cytoplasm</keyword>
<reference evidence="11" key="1">
    <citation type="submission" date="2020-01" db="EMBL/GenBank/DDBJ databases">
        <authorList>
            <person name="Mishra B."/>
        </authorList>
    </citation>
    <scope>NUCLEOTIDE SEQUENCE [LARGE SCALE GENOMIC DNA]</scope>
</reference>
<comment type="catalytic activity">
    <reaction evidence="7">
        <text>RX + glutathione = an S-substituted glutathione + a halide anion + H(+)</text>
        <dbReference type="Rhea" id="RHEA:16437"/>
        <dbReference type="ChEBI" id="CHEBI:15378"/>
        <dbReference type="ChEBI" id="CHEBI:16042"/>
        <dbReference type="ChEBI" id="CHEBI:17792"/>
        <dbReference type="ChEBI" id="CHEBI:57925"/>
        <dbReference type="ChEBI" id="CHEBI:90779"/>
        <dbReference type="EC" id="2.5.1.18"/>
    </reaction>
</comment>
<comment type="similarity">
    <text evidence="2">Belongs to the GST superfamily. Phi family.</text>
</comment>
<dbReference type="InterPro" id="IPR010987">
    <property type="entry name" value="Glutathione-S-Trfase_C-like"/>
</dbReference>
<dbReference type="FunFam" id="1.20.1050.10:FF:000004">
    <property type="entry name" value="Glutathione S-transferase F2"/>
    <property type="match status" value="1"/>
</dbReference>
<dbReference type="PROSITE" id="PS50404">
    <property type="entry name" value="GST_NTER"/>
    <property type="match status" value="1"/>
</dbReference>
<dbReference type="Pfam" id="PF02798">
    <property type="entry name" value="GST_N"/>
    <property type="match status" value="1"/>
</dbReference>
<dbReference type="InterPro" id="IPR004045">
    <property type="entry name" value="Glutathione_S-Trfase_N"/>
</dbReference>
<evidence type="ECO:0000256" key="3">
    <source>
        <dbReference type="ARBA" id="ARBA00012452"/>
    </source>
</evidence>
<dbReference type="GO" id="GO:0006749">
    <property type="term" value="P:glutathione metabolic process"/>
    <property type="evidence" value="ECO:0007669"/>
    <property type="project" value="TreeGrafter"/>
</dbReference>
<evidence type="ECO:0000256" key="6">
    <source>
        <dbReference type="ARBA" id="ARBA00022679"/>
    </source>
</evidence>
<evidence type="ECO:0000256" key="8">
    <source>
        <dbReference type="SAM" id="MobiDB-lite"/>
    </source>
</evidence>
<dbReference type="AlphaFoldDB" id="A0A6D2JVE7"/>
<keyword evidence="6" id="KW-0808">Transferase</keyword>
<evidence type="ECO:0000256" key="2">
    <source>
        <dbReference type="ARBA" id="ARBA00010128"/>
    </source>
</evidence>
<comment type="caution">
    <text evidence="11">The sequence shown here is derived from an EMBL/GenBank/DDBJ whole genome shotgun (WGS) entry which is preliminary data.</text>
</comment>
<dbReference type="GO" id="GO:0004364">
    <property type="term" value="F:glutathione transferase activity"/>
    <property type="evidence" value="ECO:0007669"/>
    <property type="project" value="UniProtKB-EC"/>
</dbReference>
<evidence type="ECO:0000256" key="1">
    <source>
        <dbReference type="ARBA" id="ARBA00004514"/>
    </source>
</evidence>
<feature type="domain" description="GST C-terminal" evidence="10">
    <location>
        <begin position="151"/>
        <end position="275"/>
    </location>
</feature>
<dbReference type="SUPFAM" id="SSF52833">
    <property type="entry name" value="Thioredoxin-like"/>
    <property type="match status" value="1"/>
</dbReference>
<evidence type="ECO:0000259" key="9">
    <source>
        <dbReference type="PROSITE" id="PS50404"/>
    </source>
</evidence>
<feature type="domain" description="GST N-terminal" evidence="9">
    <location>
        <begin position="62"/>
        <end position="143"/>
    </location>
</feature>
<dbReference type="EC" id="2.5.1.18" evidence="3"/>
<dbReference type="SUPFAM" id="SSF47616">
    <property type="entry name" value="GST C-terminal domain-like"/>
    <property type="match status" value="1"/>
</dbReference>
<organism evidence="11 12">
    <name type="scientific">Microthlaspi erraticum</name>
    <dbReference type="NCBI Taxonomy" id="1685480"/>
    <lineage>
        <taxon>Eukaryota</taxon>
        <taxon>Viridiplantae</taxon>
        <taxon>Streptophyta</taxon>
        <taxon>Embryophyta</taxon>
        <taxon>Tracheophyta</taxon>
        <taxon>Spermatophyta</taxon>
        <taxon>Magnoliopsida</taxon>
        <taxon>eudicotyledons</taxon>
        <taxon>Gunneridae</taxon>
        <taxon>Pentapetalae</taxon>
        <taxon>rosids</taxon>
        <taxon>malvids</taxon>
        <taxon>Brassicales</taxon>
        <taxon>Brassicaceae</taxon>
        <taxon>Coluteocarpeae</taxon>
        <taxon>Microthlaspi</taxon>
    </lineage>
</organism>
<dbReference type="EMBL" id="CACVBM020001296">
    <property type="protein sequence ID" value="CAA7044225.1"/>
    <property type="molecule type" value="Genomic_DNA"/>
</dbReference>
<evidence type="ECO:0000256" key="5">
    <source>
        <dbReference type="ARBA" id="ARBA00022575"/>
    </source>
</evidence>
<dbReference type="CDD" id="cd03053">
    <property type="entry name" value="GST_N_Phi"/>
    <property type="match status" value="1"/>
</dbReference>
<dbReference type="SFLD" id="SFLDG00358">
    <property type="entry name" value="Main_(cytGST)"/>
    <property type="match status" value="1"/>
</dbReference>
<dbReference type="InterPro" id="IPR004046">
    <property type="entry name" value="GST_C"/>
</dbReference>
<dbReference type="Gene3D" id="1.20.1050.10">
    <property type="match status" value="1"/>
</dbReference>
<dbReference type="OrthoDB" id="422574at2759"/>
<dbReference type="GO" id="GO:0043295">
    <property type="term" value="F:glutathione binding"/>
    <property type="evidence" value="ECO:0007669"/>
    <property type="project" value="TreeGrafter"/>
</dbReference>
<evidence type="ECO:0000313" key="11">
    <source>
        <dbReference type="EMBL" id="CAA7044225.1"/>
    </source>
</evidence>
<keyword evidence="12" id="KW-1185">Reference proteome</keyword>
<feature type="compositionally biased region" description="Low complexity" evidence="8">
    <location>
        <begin position="28"/>
        <end position="45"/>
    </location>
</feature>
<name>A0A6D2JVE7_9BRAS</name>
<evidence type="ECO:0000256" key="4">
    <source>
        <dbReference type="ARBA" id="ARBA00022490"/>
    </source>
</evidence>
<dbReference type="SFLD" id="SFLDS00019">
    <property type="entry name" value="Glutathione_Transferase_(cytos"/>
    <property type="match status" value="1"/>
</dbReference>
<dbReference type="InterPro" id="IPR036282">
    <property type="entry name" value="Glutathione-S-Trfase_C_sf"/>
</dbReference>
<dbReference type="Pfam" id="PF00043">
    <property type="entry name" value="GST_C"/>
    <property type="match status" value="1"/>
</dbReference>
<dbReference type="Gene3D" id="3.40.30.10">
    <property type="entry name" value="Glutaredoxin"/>
    <property type="match status" value="1"/>
</dbReference>
<evidence type="ECO:0000313" key="12">
    <source>
        <dbReference type="Proteomes" id="UP000467841"/>
    </source>
</evidence>
<dbReference type="Proteomes" id="UP000467841">
    <property type="component" value="Unassembled WGS sequence"/>
</dbReference>
<dbReference type="InterPro" id="IPR036249">
    <property type="entry name" value="Thioredoxin-like_sf"/>
</dbReference>
<dbReference type="PROSITE" id="PS50405">
    <property type="entry name" value="GST_CTER"/>
    <property type="match status" value="1"/>
</dbReference>
<dbReference type="PANTHER" id="PTHR43900">
    <property type="entry name" value="GLUTATHIONE S-TRANSFERASE RHO"/>
    <property type="match status" value="1"/>
</dbReference>
<sequence length="275" mass="30475">MGTIQRFVAIPLQSSFLAPPIKPLHSSLHLSPSHSNSNSSSNSNLKFRSKASPSPTVSVTMAGIKVHGVPMSTATMRVLAALYEKDLDFELIPVDMRAGAHKQEPFLSLNPFGQIPALQDGDLSLFESRAITEYIAEEYSEKGEKLECPGCKKVKATTKVWLQVEGQQFDPVASKLAFERVFKGMFGKTTDPAAVEELEGKLVKVLDIYEARLSKSEFLACDCFTLADLHHLPALHYLMGTDSKKLFESRSKVHEWVQKITSRPAWTKVVALLKQ</sequence>
<gene>
    <name evidence="11" type="ORF">MERR_LOCUS31460</name>
</gene>
<dbReference type="PANTHER" id="PTHR43900:SF44">
    <property type="entry name" value="GLUTATHIONE S-TRANSFERASE F8, CHLOROPLASTIC"/>
    <property type="match status" value="1"/>
</dbReference>
<comment type="subcellular location">
    <subcellularLocation>
        <location evidence="1">Cytoplasm</location>
        <location evidence="1">Cytosol</location>
    </subcellularLocation>
</comment>
<feature type="region of interest" description="Disordered" evidence="8">
    <location>
        <begin position="28"/>
        <end position="55"/>
    </location>
</feature>
<evidence type="ECO:0000256" key="7">
    <source>
        <dbReference type="ARBA" id="ARBA00047960"/>
    </source>
</evidence>
<dbReference type="SFLD" id="SFLDG01154">
    <property type="entry name" value="Main.5:_Phi-like"/>
    <property type="match status" value="1"/>
</dbReference>
<dbReference type="CDD" id="cd03187">
    <property type="entry name" value="GST_C_Phi"/>
    <property type="match status" value="1"/>
</dbReference>